<reference evidence="3 4" key="1">
    <citation type="submission" date="2023-09" db="EMBL/GenBank/DDBJ databases">
        <authorList>
            <person name="Rey-Velasco X."/>
        </authorList>
    </citation>
    <scope>NUCLEOTIDE SEQUENCE [LARGE SCALE GENOMIC DNA]</scope>
    <source>
        <strain evidence="3 4">P117</strain>
    </source>
</reference>
<feature type="domain" description="Methyltransferase" evidence="1">
    <location>
        <begin position="102"/>
        <end position="216"/>
    </location>
</feature>
<dbReference type="Gene3D" id="3.40.50.150">
    <property type="entry name" value="Vaccinia Virus protein VP39"/>
    <property type="match status" value="1"/>
</dbReference>
<keyword evidence="3" id="KW-0489">Methyltransferase</keyword>
<evidence type="ECO:0000259" key="1">
    <source>
        <dbReference type="Pfam" id="PF13847"/>
    </source>
</evidence>
<accession>A0ABU2ZT20</accession>
<organism evidence="3 4">
    <name type="scientific">Glaciecola petra</name>
    <dbReference type="NCBI Taxonomy" id="3075602"/>
    <lineage>
        <taxon>Bacteria</taxon>
        <taxon>Pseudomonadati</taxon>
        <taxon>Pseudomonadota</taxon>
        <taxon>Gammaproteobacteria</taxon>
        <taxon>Alteromonadales</taxon>
        <taxon>Alteromonadaceae</taxon>
        <taxon>Glaciecola</taxon>
    </lineage>
</organism>
<dbReference type="CDD" id="cd02440">
    <property type="entry name" value="AdoMet_MTases"/>
    <property type="match status" value="1"/>
</dbReference>
<dbReference type="Proteomes" id="UP001253545">
    <property type="component" value="Unassembled WGS sequence"/>
</dbReference>
<dbReference type="InterPro" id="IPR048647">
    <property type="entry name" value="RlmA_N"/>
</dbReference>
<protein>
    <submittedName>
        <fullName evidence="3">Methyltransferase domain-containing protein</fullName>
    </submittedName>
</protein>
<dbReference type="Pfam" id="PF13847">
    <property type="entry name" value="Methyltransf_31"/>
    <property type="match status" value="1"/>
</dbReference>
<evidence type="ECO:0000313" key="4">
    <source>
        <dbReference type="Proteomes" id="UP001253545"/>
    </source>
</evidence>
<keyword evidence="3" id="KW-0808">Transferase</keyword>
<feature type="domain" description="23S rRNA (guanine(745)-N(1))-methyltransferase N-terminal" evidence="2">
    <location>
        <begin position="6"/>
        <end position="49"/>
    </location>
</feature>
<dbReference type="InterPro" id="IPR029063">
    <property type="entry name" value="SAM-dependent_MTases_sf"/>
</dbReference>
<keyword evidence="4" id="KW-1185">Reference proteome</keyword>
<dbReference type="GO" id="GO:0008168">
    <property type="term" value="F:methyltransferase activity"/>
    <property type="evidence" value="ECO:0007669"/>
    <property type="project" value="UniProtKB-KW"/>
</dbReference>
<dbReference type="RefSeq" id="WP_311369086.1">
    <property type="nucleotide sequence ID" value="NZ_JAVRHX010000003.1"/>
</dbReference>
<dbReference type="PIRSF" id="PIRSF018249">
    <property type="entry name" value="MyrA_prd"/>
    <property type="match status" value="1"/>
</dbReference>
<dbReference type="EMBL" id="JAVRHX010000003">
    <property type="protein sequence ID" value="MDT0595565.1"/>
    <property type="molecule type" value="Genomic_DNA"/>
</dbReference>
<evidence type="ECO:0000313" key="3">
    <source>
        <dbReference type="EMBL" id="MDT0595565.1"/>
    </source>
</evidence>
<dbReference type="SUPFAM" id="SSF53335">
    <property type="entry name" value="S-adenosyl-L-methionine-dependent methyltransferases"/>
    <property type="match status" value="1"/>
</dbReference>
<name>A0ABU2ZT20_9ALTE</name>
<comment type="caution">
    <text evidence="3">The sequence shown here is derived from an EMBL/GenBank/DDBJ whole genome shotgun (WGS) entry which is preliminary data.</text>
</comment>
<evidence type="ECO:0000259" key="2">
    <source>
        <dbReference type="Pfam" id="PF21302"/>
    </source>
</evidence>
<dbReference type="GO" id="GO:0032259">
    <property type="term" value="P:methylation"/>
    <property type="evidence" value="ECO:0007669"/>
    <property type="project" value="UniProtKB-KW"/>
</dbReference>
<dbReference type="Pfam" id="PF21302">
    <property type="entry name" value="Zn_ribbon_RlmA"/>
    <property type="match status" value="1"/>
</dbReference>
<proteinExistence type="predicted"/>
<dbReference type="InterPro" id="IPR016718">
    <property type="entry name" value="rRNA_m1G-MeTrfase_A_prd"/>
</dbReference>
<gene>
    <name evidence="3" type="ORF">RM552_11965</name>
</gene>
<sequence>MTSFNWQCPLCQEALKETKHDWRCHNKHAFDKAKEGYVNLLLPNQKNSKAPGDSPEMVLARRSFLNEGHYYPLAQAIAETIKGLTRNKMSASGIKPTSATPNIFDLGCGEGYYLYTIKAILHDELKAHYGGIDISKKAVQKAAKRNTNKQFAVASTFNLPLSDDSQDIAIQIFAPSKTSELARVLKTKAFWIWVNPHTEHLKELKHLVYDQPKLHNTELELPQGFELINKQILNYKINLAEPEQRANLLMMTPFYWSISQNKKDLLKRSLTDVTINFDIQLLQKK</sequence>
<dbReference type="InterPro" id="IPR025714">
    <property type="entry name" value="Methyltranfer_dom"/>
</dbReference>